<keyword evidence="4 8" id="KW-0819">tRNA processing</keyword>
<dbReference type="InterPro" id="IPR014729">
    <property type="entry name" value="Rossmann-like_a/b/a_fold"/>
</dbReference>
<dbReference type="NCBIfam" id="TIGR02432">
    <property type="entry name" value="lysidine_TilS_N"/>
    <property type="match status" value="1"/>
</dbReference>
<keyword evidence="2 8" id="KW-0963">Cytoplasm</keyword>
<dbReference type="Pfam" id="PF01171">
    <property type="entry name" value="ATP_bind_3"/>
    <property type="match status" value="1"/>
</dbReference>
<evidence type="ECO:0000313" key="10">
    <source>
        <dbReference type="EMBL" id="MEB3103274.1"/>
    </source>
</evidence>
<dbReference type="Proteomes" id="UP001310386">
    <property type="component" value="Unassembled WGS sequence"/>
</dbReference>
<comment type="subcellular location">
    <subcellularLocation>
        <location evidence="1 8">Cytoplasm</location>
    </subcellularLocation>
</comment>
<comment type="function">
    <text evidence="8">Ligates lysine onto the cytidine present at position 34 of the AUA codon-specific tRNA(Ile) that contains the anticodon CAU, in an ATP-dependent manner. Cytidine is converted to lysidine, thus changing the amino acid specificity of the tRNA from methionine to isoleucine.</text>
</comment>
<dbReference type="EC" id="6.3.4.19" evidence="8"/>
<evidence type="ECO:0000259" key="9">
    <source>
        <dbReference type="SMART" id="SM00977"/>
    </source>
</evidence>
<keyword evidence="6 8" id="KW-0067">ATP-binding</keyword>
<dbReference type="Gene3D" id="3.30.465.60">
    <property type="match status" value="1"/>
</dbReference>
<evidence type="ECO:0000256" key="8">
    <source>
        <dbReference type="HAMAP-Rule" id="MF_01161"/>
    </source>
</evidence>
<accession>A0ABU5ZLD8</accession>
<dbReference type="SUPFAM" id="SSF56037">
    <property type="entry name" value="PheT/TilS domain"/>
    <property type="match status" value="1"/>
</dbReference>
<sequence>MDLPRKVEKIIGEERLLSPGDTVVVAVSGGPDSVALLHVLYRLSPSWRWRLVVAHVNHQFRIEESAKEAWLVERLAAEWGLSFELSVIDVPKYREESGMNAQAAAREKRYAFLSETAEKYDAGKIALGHHADDQAETVMMRILRGTGPSGLAGIPLRRNEKNTELVRPLLRIYKSELLEYCAQEGLPTVTDSSNELRKYFRNRIRLDVLPFLAKYNEQLPQSLNRLAEQMRAEDDFMEQETHRLAETLLERERGELRFSRKSLQGVPLALQRRLIKLILSYLASHLEYVDFVMIESIRTAVLREGASTFTLDLGREVRLIREYDRIRLLNADPHSHATGSFHYPLQELPVSLEIPEAGMRIRCEVFDLRTEQLPSDYPGDGKLAAFFDLGKLDLPLAFRNRLPGDRFRPMGVDGSKKVKDLFIDHKISYYVRDRIPLLVDGQQRILWIPGLRRSALAPIDASTSHVLQIRIIKGNLLPFE</sequence>
<reference evidence="10" key="1">
    <citation type="submission" date="2023-12" db="EMBL/GenBank/DDBJ databases">
        <title>Fervidustalea candida gen. nov., sp. nov., a novel member of the family Paenibacillaceae isolated from a geothermal area.</title>
        <authorList>
            <person name="Li W.-J."/>
            <person name="Jiao J.-Y."/>
            <person name="Chen Y."/>
        </authorList>
    </citation>
    <scope>NUCLEOTIDE SEQUENCE</scope>
    <source>
        <strain evidence="10">SYSU GA230002</strain>
    </source>
</reference>
<dbReference type="Pfam" id="PF11734">
    <property type="entry name" value="TilS_C"/>
    <property type="match status" value="1"/>
</dbReference>
<evidence type="ECO:0000313" key="11">
    <source>
        <dbReference type="Proteomes" id="UP001310386"/>
    </source>
</evidence>
<dbReference type="SUPFAM" id="SSF52402">
    <property type="entry name" value="Adenine nucleotide alpha hydrolases-like"/>
    <property type="match status" value="1"/>
</dbReference>
<evidence type="ECO:0000256" key="7">
    <source>
        <dbReference type="ARBA" id="ARBA00048539"/>
    </source>
</evidence>
<gene>
    <name evidence="8 10" type="primary">tilS</name>
    <name evidence="10" type="ORF">VF724_16685</name>
</gene>
<dbReference type="InterPro" id="IPR012094">
    <property type="entry name" value="tRNA_Ile_lys_synt"/>
</dbReference>
<evidence type="ECO:0000256" key="4">
    <source>
        <dbReference type="ARBA" id="ARBA00022694"/>
    </source>
</evidence>
<comment type="similarity">
    <text evidence="8">Belongs to the tRNA(Ile)-lysidine synthase family.</text>
</comment>
<keyword evidence="3 8" id="KW-0436">Ligase</keyword>
<comment type="catalytic activity">
    <reaction evidence="7 8">
        <text>cytidine(34) in tRNA(Ile2) + L-lysine + ATP = lysidine(34) in tRNA(Ile2) + AMP + diphosphate + H(+)</text>
        <dbReference type="Rhea" id="RHEA:43744"/>
        <dbReference type="Rhea" id="RHEA-COMP:10625"/>
        <dbReference type="Rhea" id="RHEA-COMP:10670"/>
        <dbReference type="ChEBI" id="CHEBI:15378"/>
        <dbReference type="ChEBI" id="CHEBI:30616"/>
        <dbReference type="ChEBI" id="CHEBI:32551"/>
        <dbReference type="ChEBI" id="CHEBI:33019"/>
        <dbReference type="ChEBI" id="CHEBI:82748"/>
        <dbReference type="ChEBI" id="CHEBI:83665"/>
        <dbReference type="ChEBI" id="CHEBI:456215"/>
        <dbReference type="EC" id="6.3.4.19"/>
    </reaction>
</comment>
<dbReference type="NCBIfam" id="TIGR02433">
    <property type="entry name" value="lysidine_TilS_C"/>
    <property type="match status" value="1"/>
</dbReference>
<evidence type="ECO:0000256" key="2">
    <source>
        <dbReference type="ARBA" id="ARBA00022490"/>
    </source>
</evidence>
<name>A0ABU5ZLD8_9BACL</name>
<comment type="domain">
    <text evidence="8">The N-terminal region contains the highly conserved SGGXDS motif, predicted to be a P-loop motif involved in ATP binding.</text>
</comment>
<organism evidence="10 11">
    <name type="scientific">Ferviditalea candida</name>
    <dbReference type="NCBI Taxonomy" id="3108399"/>
    <lineage>
        <taxon>Bacteria</taxon>
        <taxon>Bacillati</taxon>
        <taxon>Bacillota</taxon>
        <taxon>Bacilli</taxon>
        <taxon>Bacillales</taxon>
        <taxon>Paenibacillaceae</taxon>
        <taxon>Ferviditalea</taxon>
    </lineage>
</organism>
<dbReference type="GO" id="GO:0032267">
    <property type="term" value="F:tRNA(Ile)-lysidine synthase activity"/>
    <property type="evidence" value="ECO:0007669"/>
    <property type="project" value="UniProtKB-EC"/>
</dbReference>
<evidence type="ECO:0000256" key="3">
    <source>
        <dbReference type="ARBA" id="ARBA00022598"/>
    </source>
</evidence>
<evidence type="ECO:0000256" key="1">
    <source>
        <dbReference type="ARBA" id="ARBA00004496"/>
    </source>
</evidence>
<dbReference type="EMBL" id="JAYJLD010000031">
    <property type="protein sequence ID" value="MEB3103274.1"/>
    <property type="molecule type" value="Genomic_DNA"/>
</dbReference>
<dbReference type="PANTHER" id="PTHR43033:SF1">
    <property type="entry name" value="TRNA(ILE)-LYSIDINE SYNTHASE-RELATED"/>
    <property type="match status" value="1"/>
</dbReference>
<dbReference type="HAMAP" id="MF_01161">
    <property type="entry name" value="tRNA_Ile_lys_synt"/>
    <property type="match status" value="1"/>
</dbReference>
<dbReference type="InterPro" id="IPR011063">
    <property type="entry name" value="TilS/TtcA_N"/>
</dbReference>
<dbReference type="SUPFAM" id="SSF82829">
    <property type="entry name" value="MesJ substrate recognition domain-like"/>
    <property type="match status" value="1"/>
</dbReference>
<dbReference type="InterPro" id="IPR012796">
    <property type="entry name" value="Lysidine-tRNA-synth_C"/>
</dbReference>
<evidence type="ECO:0000256" key="6">
    <source>
        <dbReference type="ARBA" id="ARBA00022840"/>
    </source>
</evidence>
<dbReference type="Gene3D" id="3.40.50.620">
    <property type="entry name" value="HUPs"/>
    <property type="match status" value="1"/>
</dbReference>
<protein>
    <recommendedName>
        <fullName evidence="8">tRNA(Ile)-lysidine synthase</fullName>
        <ecNumber evidence="8">6.3.4.19</ecNumber>
    </recommendedName>
    <alternativeName>
        <fullName evidence="8">tRNA(Ile)-2-lysyl-cytidine synthase</fullName>
    </alternativeName>
    <alternativeName>
        <fullName evidence="8">tRNA(Ile)-lysidine synthetase</fullName>
    </alternativeName>
</protein>
<proteinExistence type="inferred from homology"/>
<comment type="caution">
    <text evidence="10">The sequence shown here is derived from an EMBL/GenBank/DDBJ whole genome shotgun (WGS) entry which is preliminary data.</text>
</comment>
<dbReference type="SMART" id="SM00977">
    <property type="entry name" value="TilS_C"/>
    <property type="match status" value="1"/>
</dbReference>
<dbReference type="PANTHER" id="PTHR43033">
    <property type="entry name" value="TRNA(ILE)-LYSIDINE SYNTHASE-RELATED"/>
    <property type="match status" value="1"/>
</dbReference>
<keyword evidence="5 8" id="KW-0547">Nucleotide-binding</keyword>
<feature type="binding site" evidence="8">
    <location>
        <begin position="28"/>
        <end position="33"/>
    </location>
    <ligand>
        <name>ATP</name>
        <dbReference type="ChEBI" id="CHEBI:30616"/>
    </ligand>
</feature>
<evidence type="ECO:0000256" key="5">
    <source>
        <dbReference type="ARBA" id="ARBA00022741"/>
    </source>
</evidence>
<dbReference type="CDD" id="cd01992">
    <property type="entry name" value="TilS_N"/>
    <property type="match status" value="1"/>
</dbReference>
<feature type="domain" description="Lysidine-tRNA(Ile) synthetase C-terminal" evidence="9">
    <location>
        <begin position="396"/>
        <end position="469"/>
    </location>
</feature>
<keyword evidence="11" id="KW-1185">Reference proteome</keyword>
<dbReference type="InterPro" id="IPR012795">
    <property type="entry name" value="tRNA_Ile_lys_synt_N"/>
</dbReference>